<reference evidence="3" key="1">
    <citation type="submission" date="2016-11" db="EMBL/GenBank/DDBJ databases">
        <authorList>
            <person name="Varghese N."/>
            <person name="Submissions S."/>
        </authorList>
    </citation>
    <scope>NUCLEOTIDE SEQUENCE [LARGE SCALE GENOMIC DNA]</scope>
    <source>
        <strain evidence="3">CGMCC 1.6496</strain>
    </source>
</reference>
<dbReference type="RefSeq" id="WP_073010077.1">
    <property type="nucleotide sequence ID" value="NZ_FQXD01000011.1"/>
</dbReference>
<dbReference type="Proteomes" id="UP000184079">
    <property type="component" value="Unassembled WGS sequence"/>
</dbReference>
<feature type="transmembrane region" description="Helical" evidence="1">
    <location>
        <begin position="6"/>
        <end position="24"/>
    </location>
</feature>
<proteinExistence type="predicted"/>
<dbReference type="EMBL" id="FQXD01000011">
    <property type="protein sequence ID" value="SHH69058.1"/>
    <property type="molecule type" value="Genomic_DNA"/>
</dbReference>
<evidence type="ECO:0000313" key="3">
    <source>
        <dbReference type="Proteomes" id="UP000184079"/>
    </source>
</evidence>
<dbReference type="AlphaFoldDB" id="A0A1M5V1T1"/>
<feature type="transmembrane region" description="Helical" evidence="1">
    <location>
        <begin position="61"/>
        <end position="78"/>
    </location>
</feature>
<keyword evidence="1" id="KW-0472">Membrane</keyword>
<evidence type="ECO:0000313" key="2">
    <source>
        <dbReference type="EMBL" id="SHH69058.1"/>
    </source>
</evidence>
<dbReference type="Pfam" id="PF14007">
    <property type="entry name" value="YtpI"/>
    <property type="match status" value="1"/>
</dbReference>
<organism evidence="2 3">
    <name type="scientific">Virgibacillus chiguensis</name>
    <dbReference type="NCBI Taxonomy" id="411959"/>
    <lineage>
        <taxon>Bacteria</taxon>
        <taxon>Bacillati</taxon>
        <taxon>Bacillota</taxon>
        <taxon>Bacilli</taxon>
        <taxon>Bacillales</taxon>
        <taxon>Bacillaceae</taxon>
        <taxon>Virgibacillus</taxon>
    </lineage>
</organism>
<dbReference type="OrthoDB" id="2453019at2"/>
<keyword evidence="3" id="KW-1185">Reference proteome</keyword>
<name>A0A1M5V1T1_9BACI</name>
<keyword evidence="1" id="KW-0812">Transmembrane</keyword>
<sequence length="98" mass="11474">MFIFAVITVTAFVLWIYYKVAILNTKDGLKQAYFNAKSRICLGSFLVAFTINQYIYYETRISLFVGIVFLVFAIPLISRGIKEVKHYKSEWKRLNMSE</sequence>
<accession>A0A1M5V1T1</accession>
<dbReference type="InterPro" id="IPR025618">
    <property type="entry name" value="YtpI"/>
</dbReference>
<feature type="transmembrane region" description="Helical" evidence="1">
    <location>
        <begin position="36"/>
        <end position="55"/>
    </location>
</feature>
<evidence type="ECO:0000256" key="1">
    <source>
        <dbReference type="SAM" id="Phobius"/>
    </source>
</evidence>
<protein>
    <submittedName>
        <fullName evidence="2">YtpI-like protein</fullName>
    </submittedName>
</protein>
<gene>
    <name evidence="2" type="ORF">SAMN05421807_11159</name>
</gene>
<keyword evidence="1" id="KW-1133">Transmembrane helix</keyword>